<dbReference type="SUPFAM" id="SSF47576">
    <property type="entry name" value="Calponin-homology domain, CH-domain"/>
    <property type="match status" value="1"/>
</dbReference>
<protein>
    <submittedName>
        <fullName evidence="8">IQ motif containing GTPase activating protein 2</fullName>
    </submittedName>
</protein>
<evidence type="ECO:0000259" key="6">
    <source>
        <dbReference type="PROSITE" id="PS50020"/>
    </source>
</evidence>
<dbReference type="Pfam" id="PF00616">
    <property type="entry name" value="RasGAP"/>
    <property type="match status" value="1"/>
</dbReference>
<dbReference type="Ensembl" id="ENSOKIT00005051683.1">
    <property type="protein sequence ID" value="ENSOKIP00005049028.1"/>
    <property type="gene ID" value="ENSOKIG00005012731.1"/>
</dbReference>
<feature type="coiled-coil region" evidence="4">
    <location>
        <begin position="138"/>
        <end position="165"/>
    </location>
</feature>
<dbReference type="GO" id="GO:0005516">
    <property type="term" value="F:calmodulin binding"/>
    <property type="evidence" value="ECO:0007669"/>
    <property type="project" value="UniProtKB-KW"/>
</dbReference>
<dbReference type="PANTHER" id="PTHR14149">
    <property type="entry name" value="RAS GTPASE-ACTIVATING PROTEIN WITH IQ MOTIF"/>
    <property type="match status" value="1"/>
</dbReference>
<keyword evidence="9" id="KW-1185">Reference proteome</keyword>
<dbReference type="GO" id="GO:0005096">
    <property type="term" value="F:GTPase activator activity"/>
    <property type="evidence" value="ECO:0007669"/>
    <property type="project" value="TreeGrafter"/>
</dbReference>
<reference evidence="8" key="2">
    <citation type="submission" date="2025-09" db="UniProtKB">
        <authorList>
            <consortium name="Ensembl"/>
        </authorList>
    </citation>
    <scope>IDENTIFICATION</scope>
</reference>
<gene>
    <name evidence="8" type="primary">IQGAP2</name>
    <name evidence="8" type="synonym">iqgap2</name>
</gene>
<dbReference type="SUPFAM" id="SSF48350">
    <property type="entry name" value="GTPase activation domain, GAP"/>
    <property type="match status" value="1"/>
</dbReference>
<name>A0A8C7H153_ONCKI</name>
<dbReference type="SMART" id="SM00033">
    <property type="entry name" value="CH"/>
    <property type="match status" value="1"/>
</dbReference>
<evidence type="ECO:0000256" key="1">
    <source>
        <dbReference type="ARBA" id="ARBA00022553"/>
    </source>
</evidence>
<dbReference type="PROSITE" id="PS50020">
    <property type="entry name" value="WW_DOMAIN_2"/>
    <property type="match status" value="1"/>
</dbReference>
<dbReference type="GeneTree" id="ENSGT00950000183076"/>
<dbReference type="InterPro" id="IPR036872">
    <property type="entry name" value="CH_dom_sf"/>
</dbReference>
<accession>A0A8C7H153</accession>
<feature type="domain" description="WW" evidence="6">
    <location>
        <begin position="545"/>
        <end position="572"/>
    </location>
</feature>
<keyword evidence="4" id="KW-0175">Coiled coil</keyword>
<evidence type="ECO:0000256" key="3">
    <source>
        <dbReference type="ARBA" id="ARBA00022860"/>
    </source>
</evidence>
<organism evidence="8 9">
    <name type="scientific">Oncorhynchus kisutch</name>
    <name type="common">Coho salmon</name>
    <name type="synonym">Salmo kisutch</name>
    <dbReference type="NCBI Taxonomy" id="8019"/>
    <lineage>
        <taxon>Eukaryota</taxon>
        <taxon>Metazoa</taxon>
        <taxon>Chordata</taxon>
        <taxon>Craniata</taxon>
        <taxon>Vertebrata</taxon>
        <taxon>Euteleostomi</taxon>
        <taxon>Actinopterygii</taxon>
        <taxon>Neopterygii</taxon>
        <taxon>Teleostei</taxon>
        <taxon>Protacanthopterygii</taxon>
        <taxon>Salmoniformes</taxon>
        <taxon>Salmonidae</taxon>
        <taxon>Salmoninae</taxon>
        <taxon>Oncorhynchus</taxon>
    </lineage>
</organism>
<keyword evidence="2" id="KW-0677">Repeat</keyword>
<dbReference type="CDD" id="cd00201">
    <property type="entry name" value="WW"/>
    <property type="match status" value="1"/>
</dbReference>
<dbReference type="FunFam" id="1.10.506.10:FF:000004">
    <property type="entry name" value="IQ motif containing GTPase activating protein 1"/>
    <property type="match status" value="1"/>
</dbReference>
<dbReference type="SMART" id="SM00323">
    <property type="entry name" value="RasGAP"/>
    <property type="match status" value="1"/>
</dbReference>
<dbReference type="InterPro" id="IPR001936">
    <property type="entry name" value="RasGAP_dom"/>
</dbReference>
<dbReference type="GO" id="GO:0051015">
    <property type="term" value="F:actin filament binding"/>
    <property type="evidence" value="ECO:0007669"/>
    <property type="project" value="TreeGrafter"/>
</dbReference>
<dbReference type="InterPro" id="IPR001202">
    <property type="entry name" value="WW_dom"/>
</dbReference>
<dbReference type="PROSITE" id="PS50018">
    <property type="entry name" value="RAS_GTPASE_ACTIV_2"/>
    <property type="match status" value="1"/>
</dbReference>
<reference evidence="8" key="1">
    <citation type="submission" date="2025-08" db="UniProtKB">
        <authorList>
            <consortium name="Ensembl"/>
        </authorList>
    </citation>
    <scope>IDENTIFICATION</scope>
</reference>
<proteinExistence type="predicted"/>
<dbReference type="PROSITE" id="PS00509">
    <property type="entry name" value="RAS_GTPASE_ACTIV_1"/>
    <property type="match status" value="1"/>
</dbReference>
<evidence type="ECO:0000259" key="7">
    <source>
        <dbReference type="PROSITE" id="PS50021"/>
    </source>
</evidence>
<evidence type="ECO:0000256" key="2">
    <source>
        <dbReference type="ARBA" id="ARBA00022737"/>
    </source>
</evidence>
<dbReference type="InterPro" id="IPR000593">
    <property type="entry name" value="RasGAP_C"/>
</dbReference>
<dbReference type="SUPFAM" id="SSF143885">
    <property type="entry name" value="RGC domain-like"/>
    <property type="match status" value="1"/>
</dbReference>
<keyword evidence="1" id="KW-0597">Phosphoprotein</keyword>
<dbReference type="PROSITE" id="PS50096">
    <property type="entry name" value="IQ"/>
    <property type="match status" value="2"/>
</dbReference>
<sequence>MDERRRQNIAYEYLCHLEEAKRWMEACVEEELPPTTELEEGLRNGVYLGKLAKFFAPKMVSEKKIYDRDQARYKHTGLHFRHTDNTVQWLRAMESVGLPKIFYPETTDVYDRKNMPKVVYCIHALSLYLFKLGIAPQIQDLLGKVAFTEEEISNMRSELEKYGIQMPTFSKIGGILANELSVDEAALHAAVFAINEAVDKGEATVTMGALKNPNAMLRNTGEELAQDYQVTLSRAKASKEDQASGRVRNSESLPVERDVYEELLTQQEIQSCIDLALSRGVKLKFCRGVCLLFFLISSQFAIVAINAAIRHGIAAETVEELMNPEAQLPIVYQTAANLYQTELFSLQIQGVGLGHEELCVAVEMLSAVAVLNEVLDTKDPQAVTEQLTDSPLGFSNMDQDNLHRYADTLISLRAESLSQGLEFLTWNDVQKTIDTVNLQVHEEHERIIAIAEINEALSSGDPEQTLSALLLPTAKLQGVNPATAKHYHDVLQNTNSGDESAVLWLDQIQEGIHTANQDEEEALAAVRVCDVQVLFPLAGSSECVWVKHRIKDSYDYYYNLENREGTWEEPEDFTHNSTQLRREEIQSVVGGVTAEYNREQLWLANETLVTQLQARIRGYLVRRAHAQRLDYLLQQQPHASWKGYKQRKVYIDRLNVLQSNVGTVVKVTKIVKIQAFLKANKARDDYRTLTGAQDPPLSVVRKFVHLLEQSSLDLLEEQEVTRLREEVVTKIRSNQQMEKDLNLMDIKIGLLVKNRITLQDVVSHSKKLKKKSKEELAAGDRQGIKGLSKGKRKKLEAYQHLFYLLQTNPSYLAKLIFQMPQNKSTKFMDTVIFTLYNYASNQREEYLLLKLFKTALEEEIKSKVDQIQDIVTGNPTVIKMVVSFNRGARGHNTLRQLLAPVVKEIIEDKGLGINTNPVDVYKAWVNQLETNTGEASKLPYEVTPDQAMSHKEVRAKLESSSQALRTATDKVLNSIVSSLDNIPYGMRYIAKVLKHSLHEKFPDATEDELLKIVGNLLYYRYMNPAIVAPDGFDIIDMSAGGQLHSDQRRNLGSVAKMLQHAAANKLFEADNAHMISMNNYISQTYQKFRVFFQAACDVPEPEEKFNVDEYSDMVTLSKPVIYISIDEIINTHSLVLEHLEAISPDHNDLLHELLEDLGDAPDVEALLGTTHTTMPLTRHTSSQTLEDPFTGQNPNLTKKLIVDVIRIQPGDTLPETLETPASALQECEHSKVVALRAVQDAQTPEGLKSSQAVLEDRQLPLEQKKRKILRNLRTLEQAGLVTASNKYQDLINDIAKDIRYQRRYRQRRRAELVKLQQALSALNSKTAFYQDQTNYYDTYIKTCLDNLNRKKVEEKGSKKWKHQSLKYTAARLHEKGVILEIEGLQTNQFKNVMFDISPSEEVGDFEVKAKFMGVEMEKVQLHFQDLLQLQYEGVAVMKMFDKAKVNVNLLIFLLNKKFYGK</sequence>
<dbReference type="PROSITE" id="PS01159">
    <property type="entry name" value="WW_DOMAIN_1"/>
    <property type="match status" value="1"/>
</dbReference>
<dbReference type="GO" id="GO:0120025">
    <property type="term" value="C:plasma membrane bounded cell projection"/>
    <property type="evidence" value="ECO:0007669"/>
    <property type="project" value="UniProtKB-ARBA"/>
</dbReference>
<dbReference type="GO" id="GO:0005938">
    <property type="term" value="C:cell cortex"/>
    <property type="evidence" value="ECO:0007669"/>
    <property type="project" value="TreeGrafter"/>
</dbReference>
<dbReference type="PROSITE" id="PS50021">
    <property type="entry name" value="CH"/>
    <property type="match status" value="1"/>
</dbReference>
<evidence type="ECO:0000256" key="4">
    <source>
        <dbReference type="SAM" id="Coils"/>
    </source>
</evidence>
<dbReference type="InterPro" id="IPR001715">
    <property type="entry name" value="CH_dom"/>
</dbReference>
<dbReference type="Gene3D" id="1.10.506.10">
    <property type="entry name" value="GTPase Activation - p120gap, domain 1"/>
    <property type="match status" value="1"/>
</dbReference>
<dbReference type="InterPro" id="IPR023152">
    <property type="entry name" value="RasGAP_CS"/>
</dbReference>
<dbReference type="Gene3D" id="1.10.418.10">
    <property type="entry name" value="Calponin-like domain"/>
    <property type="match status" value="1"/>
</dbReference>
<dbReference type="Proteomes" id="UP000694557">
    <property type="component" value="Unassembled WGS sequence"/>
</dbReference>
<dbReference type="Pfam" id="PF00307">
    <property type="entry name" value="CH"/>
    <property type="match status" value="1"/>
</dbReference>
<dbReference type="PANTHER" id="PTHR14149:SF12">
    <property type="entry name" value="RAS GTPASE-ACTIVATING-LIKE PROTEIN IQGAP2"/>
    <property type="match status" value="1"/>
</dbReference>
<dbReference type="Pfam" id="PF03836">
    <property type="entry name" value="RasGAP_C"/>
    <property type="match status" value="1"/>
</dbReference>
<feature type="domain" description="Calponin-homology (CH)" evidence="7">
    <location>
        <begin position="14"/>
        <end position="129"/>
    </location>
</feature>
<keyword evidence="3" id="KW-0112">Calmodulin-binding</keyword>
<dbReference type="FunFam" id="1.10.418.10:FF:000013">
    <property type="entry name" value="IQ motif containing GTPase activating protein 1"/>
    <property type="match status" value="1"/>
</dbReference>
<feature type="domain" description="Ras-GAP" evidence="5">
    <location>
        <begin position="830"/>
        <end position="1063"/>
    </location>
</feature>
<evidence type="ECO:0000313" key="9">
    <source>
        <dbReference type="Proteomes" id="UP000694557"/>
    </source>
</evidence>
<dbReference type="SMART" id="SM00456">
    <property type="entry name" value="WW"/>
    <property type="match status" value="1"/>
</dbReference>
<evidence type="ECO:0000259" key="5">
    <source>
        <dbReference type="PROSITE" id="PS50018"/>
    </source>
</evidence>
<evidence type="ECO:0000313" key="8">
    <source>
        <dbReference type="Ensembl" id="ENSOKIP00005049028.1"/>
    </source>
</evidence>
<dbReference type="SUPFAM" id="SSF51045">
    <property type="entry name" value="WW domain"/>
    <property type="match status" value="1"/>
</dbReference>
<dbReference type="GO" id="GO:1903479">
    <property type="term" value="P:mitotic actomyosin contractile ring assembly actin filament organization"/>
    <property type="evidence" value="ECO:0007669"/>
    <property type="project" value="TreeGrafter"/>
</dbReference>
<dbReference type="Gene3D" id="2.20.70.10">
    <property type="match status" value="1"/>
</dbReference>
<dbReference type="InterPro" id="IPR036020">
    <property type="entry name" value="WW_dom_sf"/>
</dbReference>
<dbReference type="InterPro" id="IPR008936">
    <property type="entry name" value="Rho_GTPase_activation_prot"/>
</dbReference>